<proteinExistence type="inferred from homology"/>
<dbReference type="InterPro" id="IPR023210">
    <property type="entry name" value="NADP_OxRdtase_dom"/>
</dbReference>
<dbReference type="NCBIfam" id="NF007912">
    <property type="entry name" value="PRK10625.1"/>
    <property type="match status" value="1"/>
</dbReference>
<evidence type="ECO:0000259" key="5">
    <source>
        <dbReference type="Pfam" id="PF00248"/>
    </source>
</evidence>
<dbReference type="FunFam" id="3.20.20.100:FF:000005">
    <property type="entry name" value="NADP(H)-dependent aldo-keto reductase"/>
    <property type="match status" value="1"/>
</dbReference>
<reference evidence="6 7" key="1">
    <citation type="submission" date="2020-08" db="EMBL/GenBank/DDBJ databases">
        <title>Genomic Encyclopedia of Type Strains, Phase IV (KMG-IV): sequencing the most valuable type-strain genomes for metagenomic binning, comparative biology and taxonomic classification.</title>
        <authorList>
            <person name="Goeker M."/>
        </authorList>
    </citation>
    <scope>NUCLEOTIDE SEQUENCE [LARGE SCALE GENOMIC DNA]</scope>
    <source>
        <strain evidence="6 7">DSM 106739</strain>
    </source>
</reference>
<evidence type="ECO:0000256" key="2">
    <source>
        <dbReference type="ARBA" id="ARBA00023002"/>
    </source>
</evidence>
<accession>A0A840BPI5</accession>
<dbReference type="Proteomes" id="UP000561045">
    <property type="component" value="Unassembled WGS sequence"/>
</dbReference>
<keyword evidence="2" id="KW-0560">Oxidoreductase</keyword>
<dbReference type="GO" id="GO:0016491">
    <property type="term" value="F:oxidoreductase activity"/>
    <property type="evidence" value="ECO:0007669"/>
    <property type="project" value="UniProtKB-KW"/>
</dbReference>
<dbReference type="Pfam" id="PF00248">
    <property type="entry name" value="Aldo_ket_red"/>
    <property type="match status" value="1"/>
</dbReference>
<evidence type="ECO:0000256" key="1">
    <source>
        <dbReference type="ARBA" id="ARBA00022857"/>
    </source>
</evidence>
<evidence type="ECO:0000313" key="6">
    <source>
        <dbReference type="EMBL" id="MBB4014564.1"/>
    </source>
</evidence>
<evidence type="ECO:0000256" key="3">
    <source>
        <dbReference type="ARBA" id="ARBA00038157"/>
    </source>
</evidence>
<dbReference type="PANTHER" id="PTHR43364">
    <property type="entry name" value="NADH-SPECIFIC METHYLGLYOXAL REDUCTASE-RELATED"/>
    <property type="match status" value="1"/>
</dbReference>
<dbReference type="SUPFAM" id="SSF51430">
    <property type="entry name" value="NAD(P)-linked oxidoreductase"/>
    <property type="match status" value="1"/>
</dbReference>
<comment type="caution">
    <text evidence="6">The sequence shown here is derived from an EMBL/GenBank/DDBJ whole genome shotgun (WGS) entry which is preliminary data.</text>
</comment>
<dbReference type="Gene3D" id="3.20.20.100">
    <property type="entry name" value="NADP-dependent oxidoreductase domain"/>
    <property type="match status" value="1"/>
</dbReference>
<sequence length="349" mass="38143">MEYRELGRTGLKVSAICLGTMTWGEQNSESEAHAQIDCALDAGVNFIDTAEMYPVPPRAETQGLTETYIGTWLAKSGRRKDVVLATKAAGPVRKPHNPRHIRGGNTFFDRANLEAALHDSLRRMQTDYVDLYQLHWPDRSVNCFGQLGYQHIADEVTTPIVETLGVLADFVKAGKVRHVGVSNETPWGLMRFLMLADVAGLPRVASIQNPYSLVNRTFEIGLSEIAIREQAGLLAYSPLAFGVLSGKYLDGAKPAGARLTLFERFQRYTNPNTARAAAAYLALAREHGLDPAQMALAFVTSRDFVTSNIIGATTLEQLRSNLESAALSLSPEVLAGIEAIHQQIPNPAP</sequence>
<feature type="domain" description="NADP-dependent oxidoreductase" evidence="5">
    <location>
        <begin position="15"/>
        <end position="340"/>
    </location>
</feature>
<comment type="similarity">
    <text evidence="3">Belongs to the aldo/keto reductase family. Aldo/keto reductase 2 subfamily.</text>
</comment>
<dbReference type="PANTHER" id="PTHR43364:SF17">
    <property type="entry name" value="ALDO KETO REDUCTASE"/>
    <property type="match status" value="1"/>
</dbReference>
<protein>
    <recommendedName>
        <fullName evidence="4">Protein tas</fullName>
    </recommendedName>
</protein>
<dbReference type="AlphaFoldDB" id="A0A840BPI5"/>
<dbReference type="InterPro" id="IPR050523">
    <property type="entry name" value="AKR_Detox_Biosynth"/>
</dbReference>
<dbReference type="EMBL" id="JACIET010000002">
    <property type="protein sequence ID" value="MBB4014564.1"/>
    <property type="molecule type" value="Genomic_DNA"/>
</dbReference>
<dbReference type="RefSeq" id="WP_183636966.1">
    <property type="nucleotide sequence ID" value="NZ_BAABLE010000009.1"/>
</dbReference>
<gene>
    <name evidence="6" type="ORF">GGR36_003910</name>
</gene>
<evidence type="ECO:0000313" key="7">
    <source>
        <dbReference type="Proteomes" id="UP000561045"/>
    </source>
</evidence>
<dbReference type="CDD" id="cd19094">
    <property type="entry name" value="AKR_Tas-like"/>
    <property type="match status" value="1"/>
</dbReference>
<organism evidence="6 7">
    <name type="scientific">Niveibacterium umoris</name>
    <dbReference type="NCBI Taxonomy" id="1193620"/>
    <lineage>
        <taxon>Bacteria</taxon>
        <taxon>Pseudomonadati</taxon>
        <taxon>Pseudomonadota</taxon>
        <taxon>Betaproteobacteria</taxon>
        <taxon>Rhodocyclales</taxon>
        <taxon>Rhodocyclaceae</taxon>
        <taxon>Niveibacterium</taxon>
    </lineage>
</organism>
<dbReference type="InterPro" id="IPR036812">
    <property type="entry name" value="NAD(P)_OxRdtase_dom_sf"/>
</dbReference>
<evidence type="ECO:0000256" key="4">
    <source>
        <dbReference type="ARBA" id="ARBA00070119"/>
    </source>
</evidence>
<keyword evidence="7" id="KW-1185">Reference proteome</keyword>
<name>A0A840BPI5_9RHOO</name>
<keyword evidence="1" id="KW-0521">NADP</keyword>